<evidence type="ECO:0000313" key="13">
    <source>
        <dbReference type="Proteomes" id="UP001054252"/>
    </source>
</evidence>
<dbReference type="GO" id="GO:0004497">
    <property type="term" value="F:monooxygenase activity"/>
    <property type="evidence" value="ECO:0007669"/>
    <property type="project" value="UniProtKB-KW"/>
</dbReference>
<dbReference type="Gene3D" id="1.10.630.10">
    <property type="entry name" value="Cytochrome P450"/>
    <property type="match status" value="1"/>
</dbReference>
<accession>A0AAV5KJX5</accession>
<dbReference type="PANTHER" id="PTHR24286">
    <property type="entry name" value="CYTOCHROME P450 26"/>
    <property type="match status" value="1"/>
</dbReference>
<organism evidence="12 13">
    <name type="scientific">Rubroshorea leprosula</name>
    <dbReference type="NCBI Taxonomy" id="152421"/>
    <lineage>
        <taxon>Eukaryota</taxon>
        <taxon>Viridiplantae</taxon>
        <taxon>Streptophyta</taxon>
        <taxon>Embryophyta</taxon>
        <taxon>Tracheophyta</taxon>
        <taxon>Spermatophyta</taxon>
        <taxon>Magnoliopsida</taxon>
        <taxon>eudicotyledons</taxon>
        <taxon>Gunneridae</taxon>
        <taxon>Pentapetalae</taxon>
        <taxon>rosids</taxon>
        <taxon>malvids</taxon>
        <taxon>Malvales</taxon>
        <taxon>Dipterocarpaceae</taxon>
        <taxon>Rubroshorea</taxon>
    </lineage>
</organism>
<comment type="subcellular location">
    <subcellularLocation>
        <location evidence="2">Membrane</location>
        <topology evidence="2">Single-pass membrane protein</topology>
    </subcellularLocation>
</comment>
<comment type="similarity">
    <text evidence="3 10">Belongs to the cytochrome P450 family.</text>
</comment>
<evidence type="ECO:0000313" key="12">
    <source>
        <dbReference type="EMBL" id="GKV24910.1"/>
    </source>
</evidence>
<keyword evidence="10" id="KW-0503">Monooxygenase</keyword>
<evidence type="ECO:0000256" key="5">
    <source>
        <dbReference type="ARBA" id="ARBA00022723"/>
    </source>
</evidence>
<dbReference type="PROSITE" id="PS00086">
    <property type="entry name" value="CYTOCHROME_P450"/>
    <property type="match status" value="1"/>
</dbReference>
<reference evidence="12 13" key="1">
    <citation type="journal article" date="2021" name="Commun. Biol.">
        <title>The genome of Shorea leprosula (Dipterocarpaceae) highlights the ecological relevance of drought in aseasonal tropical rainforests.</title>
        <authorList>
            <person name="Ng K.K.S."/>
            <person name="Kobayashi M.J."/>
            <person name="Fawcett J.A."/>
            <person name="Hatakeyama M."/>
            <person name="Paape T."/>
            <person name="Ng C.H."/>
            <person name="Ang C.C."/>
            <person name="Tnah L.H."/>
            <person name="Lee C.T."/>
            <person name="Nishiyama T."/>
            <person name="Sese J."/>
            <person name="O'Brien M.J."/>
            <person name="Copetti D."/>
            <person name="Mohd Noor M.I."/>
            <person name="Ong R.C."/>
            <person name="Putra M."/>
            <person name="Sireger I.Z."/>
            <person name="Indrioko S."/>
            <person name="Kosugi Y."/>
            <person name="Izuno A."/>
            <person name="Isagi Y."/>
            <person name="Lee S.L."/>
            <person name="Shimizu K.K."/>
        </authorList>
    </citation>
    <scope>NUCLEOTIDE SEQUENCE [LARGE SCALE GENOMIC DNA]</scope>
    <source>
        <strain evidence="12">214</strain>
    </source>
</reference>
<dbReference type="GO" id="GO:0020037">
    <property type="term" value="F:heme binding"/>
    <property type="evidence" value="ECO:0007669"/>
    <property type="project" value="InterPro"/>
</dbReference>
<evidence type="ECO:0000256" key="6">
    <source>
        <dbReference type="ARBA" id="ARBA00022989"/>
    </source>
</evidence>
<comment type="cofactor">
    <cofactor evidence="1 9">
        <name>heme</name>
        <dbReference type="ChEBI" id="CHEBI:30413"/>
    </cofactor>
</comment>
<name>A0AAV5KJX5_9ROSI</name>
<dbReference type="InterPro" id="IPR036396">
    <property type="entry name" value="Cyt_P450_sf"/>
</dbReference>
<keyword evidence="13" id="KW-1185">Reference proteome</keyword>
<protein>
    <recommendedName>
        <fullName evidence="14">Cytochrome P450</fullName>
    </recommendedName>
</protein>
<comment type="caution">
    <text evidence="12">The sequence shown here is derived from an EMBL/GenBank/DDBJ whole genome shotgun (WGS) entry which is preliminary data.</text>
</comment>
<dbReference type="EMBL" id="BPVZ01000067">
    <property type="protein sequence ID" value="GKV24910.1"/>
    <property type="molecule type" value="Genomic_DNA"/>
</dbReference>
<evidence type="ECO:0000256" key="3">
    <source>
        <dbReference type="ARBA" id="ARBA00010617"/>
    </source>
</evidence>
<evidence type="ECO:0000256" key="2">
    <source>
        <dbReference type="ARBA" id="ARBA00004167"/>
    </source>
</evidence>
<feature type="binding site" description="axial binding residue" evidence="9">
    <location>
        <position position="428"/>
    </location>
    <ligand>
        <name>heme</name>
        <dbReference type="ChEBI" id="CHEBI:30413"/>
    </ligand>
    <ligandPart>
        <name>Fe</name>
        <dbReference type="ChEBI" id="CHEBI:18248"/>
    </ligandPart>
</feature>
<dbReference type="InterPro" id="IPR001128">
    <property type="entry name" value="Cyt_P450"/>
</dbReference>
<keyword evidence="11" id="KW-0472">Membrane</keyword>
<evidence type="ECO:0008006" key="14">
    <source>
        <dbReference type="Google" id="ProtNLM"/>
    </source>
</evidence>
<keyword evidence="4 11" id="KW-0812">Transmembrane</keyword>
<dbReference type="CDD" id="cd11043">
    <property type="entry name" value="CYP90-like"/>
    <property type="match status" value="1"/>
</dbReference>
<evidence type="ECO:0000256" key="4">
    <source>
        <dbReference type="ARBA" id="ARBA00022692"/>
    </source>
</evidence>
<dbReference type="FunFam" id="1.10.630.10:FF:000022">
    <property type="entry name" value="Taxadiene 5-alpha hydroxylase"/>
    <property type="match status" value="1"/>
</dbReference>
<dbReference type="Proteomes" id="UP001054252">
    <property type="component" value="Unassembled WGS sequence"/>
</dbReference>
<keyword evidence="5 9" id="KW-0479">Metal-binding</keyword>
<dbReference type="InterPro" id="IPR002401">
    <property type="entry name" value="Cyt_P450_E_grp-I"/>
</dbReference>
<evidence type="ECO:0000256" key="11">
    <source>
        <dbReference type="SAM" id="Phobius"/>
    </source>
</evidence>
<dbReference type="PANTHER" id="PTHR24286:SF221">
    <property type="entry name" value="TAXADIENE 5-ALPHA HYDROXYLASE"/>
    <property type="match status" value="1"/>
</dbReference>
<sequence>MESSNIFSCVLFFLTAIISAIFLKQRKSFCRSKRRLLPPGEMGLPLVGETMDFYRAQKNNRLFEEFVQPRLAKYGPIFKTNLMGSPTVIVNGAEANRFILSSEFKLVVSSWPSSSVQLMGTNSIMGKQLGEQHRCIRSLISSSLNYAHLEALVPKICNTVELHLQKNWQGKDNLSLYRSTKVLTFTIVFECFLGLKVDPQMVNTFERVLEGVFKPAINFPGTKFSRAKKARQEIEKEMVKVVREKRKEMESGLEPIEKGGLTLLARLVAAMIQGEITEEEVVDNVIVLVFAAHDTTSFAIAMTFKMLAQHPEWYSRVHQEHMDILSNKGPHEGLTMEDTKKMKYTWQVARESMRLFPPIFGSFRKAIIDIEYEGFTIPKGWKVLWTTYGTHYNTDCFEDPLRFDPSRFEEGSIPPYVFLPFGGGTRACAGYQLAKLNILIFVHFVVTSYNWSLVYPNESITMDPLPFPAFGMPVNISPKMPSTP</sequence>
<evidence type="ECO:0000256" key="9">
    <source>
        <dbReference type="PIRSR" id="PIRSR602401-1"/>
    </source>
</evidence>
<dbReference type="PRINTS" id="PR00385">
    <property type="entry name" value="P450"/>
</dbReference>
<keyword evidence="7 10" id="KW-0560">Oxidoreductase</keyword>
<proteinExistence type="inferred from homology"/>
<dbReference type="GO" id="GO:0005506">
    <property type="term" value="F:iron ion binding"/>
    <property type="evidence" value="ECO:0007669"/>
    <property type="project" value="InterPro"/>
</dbReference>
<keyword evidence="6 11" id="KW-1133">Transmembrane helix</keyword>
<feature type="transmembrane region" description="Helical" evidence="11">
    <location>
        <begin position="6"/>
        <end position="23"/>
    </location>
</feature>
<evidence type="ECO:0000256" key="10">
    <source>
        <dbReference type="RuleBase" id="RU000461"/>
    </source>
</evidence>
<keyword evidence="8 9" id="KW-0408">Iron</keyword>
<dbReference type="GO" id="GO:0016020">
    <property type="term" value="C:membrane"/>
    <property type="evidence" value="ECO:0007669"/>
    <property type="project" value="UniProtKB-SubCell"/>
</dbReference>
<keyword evidence="9 10" id="KW-0349">Heme</keyword>
<dbReference type="PRINTS" id="PR00463">
    <property type="entry name" value="EP450I"/>
</dbReference>
<dbReference type="Pfam" id="PF00067">
    <property type="entry name" value="p450"/>
    <property type="match status" value="1"/>
</dbReference>
<dbReference type="GO" id="GO:0016125">
    <property type="term" value="P:sterol metabolic process"/>
    <property type="evidence" value="ECO:0007669"/>
    <property type="project" value="TreeGrafter"/>
</dbReference>
<evidence type="ECO:0000256" key="7">
    <source>
        <dbReference type="ARBA" id="ARBA00023002"/>
    </source>
</evidence>
<evidence type="ECO:0000256" key="8">
    <source>
        <dbReference type="ARBA" id="ARBA00023004"/>
    </source>
</evidence>
<gene>
    <name evidence="12" type="ORF">SLEP1_g34450</name>
</gene>
<dbReference type="SUPFAM" id="SSF48264">
    <property type="entry name" value="Cytochrome P450"/>
    <property type="match status" value="1"/>
</dbReference>
<evidence type="ECO:0000256" key="1">
    <source>
        <dbReference type="ARBA" id="ARBA00001971"/>
    </source>
</evidence>
<dbReference type="AlphaFoldDB" id="A0AAV5KJX5"/>
<dbReference type="GO" id="GO:0016705">
    <property type="term" value="F:oxidoreductase activity, acting on paired donors, with incorporation or reduction of molecular oxygen"/>
    <property type="evidence" value="ECO:0007669"/>
    <property type="project" value="InterPro"/>
</dbReference>
<dbReference type="InterPro" id="IPR017972">
    <property type="entry name" value="Cyt_P450_CS"/>
</dbReference>